<organism evidence="1 2">
    <name type="scientific">Actinocrispum wychmicini</name>
    <dbReference type="NCBI Taxonomy" id="1213861"/>
    <lineage>
        <taxon>Bacteria</taxon>
        <taxon>Bacillati</taxon>
        <taxon>Actinomycetota</taxon>
        <taxon>Actinomycetes</taxon>
        <taxon>Pseudonocardiales</taxon>
        <taxon>Pseudonocardiaceae</taxon>
        <taxon>Actinocrispum</taxon>
    </lineage>
</organism>
<dbReference type="RefSeq" id="WP_132119017.1">
    <property type="nucleotide sequence ID" value="NZ_SLWS01000005.1"/>
</dbReference>
<reference evidence="1 2" key="1">
    <citation type="submission" date="2019-03" db="EMBL/GenBank/DDBJ databases">
        <title>Genomic Encyclopedia of Type Strains, Phase IV (KMG-IV): sequencing the most valuable type-strain genomes for metagenomic binning, comparative biology and taxonomic classification.</title>
        <authorList>
            <person name="Goeker M."/>
        </authorList>
    </citation>
    <scope>NUCLEOTIDE SEQUENCE [LARGE SCALE GENOMIC DNA]</scope>
    <source>
        <strain evidence="1 2">DSM 45934</strain>
    </source>
</reference>
<dbReference type="OrthoDB" id="4553528at2"/>
<proteinExistence type="predicted"/>
<gene>
    <name evidence="1" type="ORF">EV192_105399</name>
</gene>
<protein>
    <submittedName>
        <fullName evidence="1">Uncharacterized protein</fullName>
    </submittedName>
</protein>
<dbReference type="Proteomes" id="UP000295680">
    <property type="component" value="Unassembled WGS sequence"/>
</dbReference>
<accession>A0A4R2JH07</accession>
<dbReference type="EMBL" id="SLWS01000005">
    <property type="protein sequence ID" value="TCO58334.1"/>
    <property type="molecule type" value="Genomic_DNA"/>
</dbReference>
<comment type="caution">
    <text evidence="1">The sequence shown here is derived from an EMBL/GenBank/DDBJ whole genome shotgun (WGS) entry which is preliminary data.</text>
</comment>
<evidence type="ECO:0000313" key="1">
    <source>
        <dbReference type="EMBL" id="TCO58334.1"/>
    </source>
</evidence>
<evidence type="ECO:0000313" key="2">
    <source>
        <dbReference type="Proteomes" id="UP000295680"/>
    </source>
</evidence>
<dbReference type="AlphaFoldDB" id="A0A4R2JH07"/>
<name>A0A4R2JH07_9PSEU</name>
<sequence length="75" mass="8180">MSVPYDWTPHGLPCYHANQAPGFLRTQSQLEEMGLRPTGGACAYVDSQYGPAALYLITDSTLANPRSWPPTRPSA</sequence>
<keyword evidence="2" id="KW-1185">Reference proteome</keyword>